<evidence type="ECO:0000313" key="4">
    <source>
        <dbReference type="Proteomes" id="UP000030905"/>
    </source>
</evidence>
<dbReference type="PATRIC" id="fig|1262449.3.peg.2201"/>
<dbReference type="KEGG" id="cpae:CPAST_c39230"/>
<protein>
    <submittedName>
        <fullName evidence="2">YyzF-like protein</fullName>
    </submittedName>
</protein>
<evidence type="ECO:0000313" key="3">
    <source>
        <dbReference type="Proteomes" id="UP000028042"/>
    </source>
</evidence>
<sequence>MQEENKYFCKEHLDKAFDDYLLENERFPNVVEDTEHKCNYCQKQSEYKLCRDE</sequence>
<dbReference type="EMBL" id="JPGY02000001">
    <property type="protein sequence ID" value="KRU14026.1"/>
    <property type="molecule type" value="Genomic_DNA"/>
</dbReference>
<dbReference type="InterPro" id="IPR025626">
    <property type="entry name" value="YyzF"/>
</dbReference>
<dbReference type="Proteomes" id="UP000028042">
    <property type="component" value="Unassembled WGS sequence"/>
</dbReference>
<dbReference type="NCBIfam" id="TIGR04129">
    <property type="entry name" value="CxxH_BA5709"/>
    <property type="match status" value="1"/>
</dbReference>
<dbReference type="Pfam" id="PF14116">
    <property type="entry name" value="YyzF"/>
    <property type="match status" value="1"/>
</dbReference>
<evidence type="ECO:0000313" key="1">
    <source>
        <dbReference type="EMBL" id="AJA53949.1"/>
    </source>
</evidence>
<reference evidence="1 4" key="1">
    <citation type="journal article" date="2015" name="Genome Announc.">
        <title>Complete Genome Sequence of the Nitrogen-Fixing and Solvent-Producing Clostridium pasteurianum DSM 525.</title>
        <authorList>
            <person name="Poehlein A."/>
            <person name="Grosse-Honebrink A."/>
            <person name="Zhang Y."/>
            <person name="Minton N.P."/>
            <person name="Daniel R."/>
        </authorList>
    </citation>
    <scope>NUCLEOTIDE SEQUENCE [LARGE SCALE GENOMIC DNA]</scope>
    <source>
        <strain evidence="1">DSM 525</strain>
        <strain evidence="4">DSM 525 / ATCC 6013</strain>
    </source>
</reference>
<reference evidence="2" key="2">
    <citation type="submission" date="2015-10" db="EMBL/GenBank/DDBJ databases">
        <title>Improved Draft Genome Sequence of Clostridium pasteurianum Strain ATCC 6013 (DSM 525) Using a Hybrid Next-Generation Sequencing Approach.</title>
        <authorList>
            <person name="Pyne M.E."/>
            <person name="Utturkar S.M."/>
            <person name="Brown S.D."/>
            <person name="Moo-Young M."/>
            <person name="Chung D.A."/>
            <person name="Chou P.C."/>
        </authorList>
    </citation>
    <scope>NUCLEOTIDE SEQUENCE</scope>
    <source>
        <strain evidence="2">ATCC 6013</strain>
    </source>
</reference>
<dbReference type="Proteomes" id="UP000030905">
    <property type="component" value="Chromosome"/>
</dbReference>
<dbReference type="AlphaFoldDB" id="A0A0H3J7S2"/>
<gene>
    <name evidence="1" type="ORF">CLPA_c39230</name>
    <name evidence="2" type="ORF">CP6013_03282</name>
</gene>
<dbReference type="KEGG" id="cpat:CLPA_c39230"/>
<accession>A0A0H3J7S2</accession>
<dbReference type="RefSeq" id="WP_003445166.1">
    <property type="nucleotide sequence ID" value="NZ_ANZB01000006.1"/>
</dbReference>
<proteinExistence type="predicted"/>
<dbReference type="EMBL" id="CP009268">
    <property type="protein sequence ID" value="AJA53949.1"/>
    <property type="molecule type" value="Genomic_DNA"/>
</dbReference>
<organism evidence="1 4">
    <name type="scientific">Clostridium pasteurianum DSM 525 = ATCC 6013</name>
    <dbReference type="NCBI Taxonomy" id="1262449"/>
    <lineage>
        <taxon>Bacteria</taxon>
        <taxon>Bacillati</taxon>
        <taxon>Bacillota</taxon>
        <taxon>Clostridia</taxon>
        <taxon>Eubacteriales</taxon>
        <taxon>Clostridiaceae</taxon>
        <taxon>Clostridium</taxon>
    </lineage>
</organism>
<evidence type="ECO:0000313" key="2">
    <source>
        <dbReference type="EMBL" id="KRU14026.1"/>
    </source>
</evidence>
<keyword evidence="4" id="KW-1185">Reference proteome</keyword>
<dbReference type="GeneID" id="93076003"/>
<name>A0A0H3J7S2_CLOPA</name>
<reference evidence="2 3" key="3">
    <citation type="journal article" name="Genome Announc.">
        <title>Improved Draft Genome Sequence of Clostridium pasteurianum Strain ATCC 6013 (DSM 525) Using a Hybrid Next-Generation Sequencing Approach.</title>
        <authorList>
            <person name="Pyne M.E."/>
            <person name="Utturkar S."/>
            <person name="Brown S.D."/>
            <person name="Moo-Young M."/>
            <person name="Chung D.A."/>
            <person name="Chou C.P."/>
        </authorList>
    </citation>
    <scope>NUCLEOTIDE SEQUENCE [LARGE SCALE GENOMIC DNA]</scope>
    <source>
        <strain evidence="2 3">ATCC 6013</strain>
    </source>
</reference>